<dbReference type="InterPro" id="IPR003722">
    <property type="entry name" value="Cbl_synth_CobH/CbiC"/>
</dbReference>
<dbReference type="Proteomes" id="UP000194204">
    <property type="component" value="Unassembled WGS sequence"/>
</dbReference>
<dbReference type="Gene3D" id="3.40.50.10230">
    <property type="entry name" value="Cobalamin biosynthesis CobH/CbiC, precorrin-8X methylmutase"/>
    <property type="match status" value="1"/>
</dbReference>
<protein>
    <submittedName>
        <fullName evidence="6">Precorrin-8X methylmutase</fullName>
        <ecNumber evidence="6">5.4.99.61</ecNumber>
    </submittedName>
</protein>
<dbReference type="AlphaFoldDB" id="A0A1Y2SMW5"/>
<evidence type="ECO:0000256" key="3">
    <source>
        <dbReference type="ARBA" id="ARBA00022573"/>
    </source>
</evidence>
<dbReference type="EMBL" id="MUBK01000010">
    <property type="protein sequence ID" value="OTA20311.1"/>
    <property type="molecule type" value="Genomic_DNA"/>
</dbReference>
<dbReference type="RefSeq" id="WP_086112326.1">
    <property type="nucleotide sequence ID" value="NZ_CAWNHF010000002.1"/>
</dbReference>
<evidence type="ECO:0000256" key="4">
    <source>
        <dbReference type="ARBA" id="ARBA00023235"/>
    </source>
</evidence>
<sequence length="228" mass="25382">MSNYLQQPQQIEQNSFEIITRLIGELRPDYRFVDADQEAVIKRVIHTSADFDWLDILHFSPDVLRRIRDGILRGCTLYTDTTMALSGINKTRLAQYGSECRCYVSDPRTVQIAQSRQITRSMAAVDLAMQESGENKQREKIFVFGNAPTALFRLMEHQSTEHQSTEPQSSLIAVVGVPVGFVGAEESKHALINSGLSCIAAKGRKGGSNIAAAIINAILYRMPEVKHG</sequence>
<evidence type="ECO:0000313" key="7">
    <source>
        <dbReference type="Proteomes" id="UP000194204"/>
    </source>
</evidence>
<keyword evidence="4 6" id="KW-0413">Isomerase</keyword>
<reference evidence="6 7" key="1">
    <citation type="submission" date="2017-01" db="EMBL/GenBank/DDBJ databases">
        <title>Deconstructing symbiosis and pathogenesis requirements using a combined genomic-metabolomic approach.</title>
        <authorList>
            <person name="Tobias N.J."/>
            <person name="Wolff H."/>
            <person name="Djahanschiri B."/>
            <person name="Ebersberger I."/>
            <person name="Bode H.B."/>
        </authorList>
    </citation>
    <scope>NUCLEOTIDE SEQUENCE [LARGE SCALE GENOMIC DNA]</scope>
    <source>
        <strain evidence="6 7">DSM 4764</strain>
    </source>
</reference>
<comment type="similarity">
    <text evidence="2">Belongs to the CobH/CbiC family.</text>
</comment>
<proteinExistence type="inferred from homology"/>
<dbReference type="NCBIfam" id="NF006137">
    <property type="entry name" value="PRK08286.1"/>
    <property type="match status" value="1"/>
</dbReference>
<comment type="caution">
    <text evidence="6">The sequence shown here is derived from an EMBL/GenBank/DDBJ whole genome shotgun (WGS) entry which is preliminary data.</text>
</comment>
<gene>
    <name evidence="6" type="primary">cbiC</name>
    <name evidence="6" type="ORF">Xbed_01536</name>
</gene>
<feature type="domain" description="Cobalamin biosynthesis precorrin-8X methylmutase CobH/CbiC" evidence="5">
    <location>
        <begin position="10"/>
        <end position="220"/>
    </location>
</feature>
<evidence type="ECO:0000313" key="6">
    <source>
        <dbReference type="EMBL" id="OTA20311.1"/>
    </source>
</evidence>
<dbReference type="InterPro" id="IPR036588">
    <property type="entry name" value="CobH/CbiC_sf"/>
</dbReference>
<dbReference type="Pfam" id="PF02570">
    <property type="entry name" value="CbiC"/>
    <property type="match status" value="1"/>
</dbReference>
<evidence type="ECO:0000259" key="5">
    <source>
        <dbReference type="Pfam" id="PF02570"/>
    </source>
</evidence>
<evidence type="ECO:0000256" key="2">
    <source>
        <dbReference type="ARBA" id="ARBA00009774"/>
    </source>
</evidence>
<organism evidence="6 7">
    <name type="scientific">Xenorhabdus beddingii</name>
    <dbReference type="NCBI Taxonomy" id="40578"/>
    <lineage>
        <taxon>Bacteria</taxon>
        <taxon>Pseudomonadati</taxon>
        <taxon>Pseudomonadota</taxon>
        <taxon>Gammaproteobacteria</taxon>
        <taxon>Enterobacterales</taxon>
        <taxon>Morganellaceae</taxon>
        <taxon>Xenorhabdus</taxon>
    </lineage>
</organism>
<dbReference type="UniPathway" id="UPA00148"/>
<dbReference type="STRING" id="40578.Xbed_01536"/>
<dbReference type="PANTHER" id="PTHR43588:SF1">
    <property type="entry name" value="COBALT-PRECORRIN-8 METHYLMUTASE"/>
    <property type="match status" value="1"/>
</dbReference>
<comment type="pathway">
    <text evidence="1">Cofactor biosynthesis; adenosylcobalamin biosynthesis.</text>
</comment>
<name>A0A1Y2SMW5_9GAMM</name>
<keyword evidence="7" id="KW-1185">Reference proteome</keyword>
<dbReference type="SUPFAM" id="SSF63965">
    <property type="entry name" value="Precorrin-8X methylmutase CbiC/CobH"/>
    <property type="match status" value="1"/>
</dbReference>
<dbReference type="EC" id="5.4.99.61" evidence="6"/>
<dbReference type="PANTHER" id="PTHR43588">
    <property type="entry name" value="COBALT-PRECORRIN-8 METHYLMUTASE"/>
    <property type="match status" value="1"/>
</dbReference>
<dbReference type="GO" id="GO:0016993">
    <property type="term" value="F:precorrin-8X methylmutase activity"/>
    <property type="evidence" value="ECO:0007669"/>
    <property type="project" value="UniProtKB-EC"/>
</dbReference>
<dbReference type="OrthoDB" id="9780708at2"/>
<accession>A0A1Y2SMW5</accession>
<dbReference type="GO" id="GO:0009236">
    <property type="term" value="P:cobalamin biosynthetic process"/>
    <property type="evidence" value="ECO:0007669"/>
    <property type="project" value="UniProtKB-UniPathway"/>
</dbReference>
<keyword evidence="3" id="KW-0169">Cobalamin biosynthesis</keyword>
<evidence type="ECO:0000256" key="1">
    <source>
        <dbReference type="ARBA" id="ARBA00004953"/>
    </source>
</evidence>